<sequence length="373" mass="44513">MKDIIKWSHSKLSTILTCPMSYYLNYVQGISPKKTKPAFEIGSAVHWGIEHNTYDLRQYYIDEELLGEDFTQEQLLAQAMDYFYLCYKDYLYKQILVDPTTQVELKLLEEKHEGFITAQLPSFLPEMEAHNFLGIVDLLFKTDKGFVIIDFKTSSCEPDWNSYLDQLYRYVYLVKAKYPETPIVKIGIINIRKAQLYKRKDVSSQDYFNMLCQEYFNNPTRYIDYHEFPASTIKQDFMDDYIKNLSRMVDTAYTIDKNQAWYINFAEAEGKYGKSDYYDIFYKTENAYTKYKIKDKVWSEEKQAFVKTRSCVPIDMDVVEHSNILNHYSDYKALKEEHKEDFDSFIRTNYIVDENLLYTYQLTEQKLLEQKEI</sequence>
<evidence type="ECO:0000259" key="1">
    <source>
        <dbReference type="Pfam" id="PF12705"/>
    </source>
</evidence>
<protein>
    <submittedName>
        <fullName evidence="2">PD-(D/E)XK nuclease superfamily protein</fullName>
    </submittedName>
</protein>
<organism evidence="2">
    <name type="scientific">Siphoviridae sp. ctrgt10</name>
    <dbReference type="NCBI Taxonomy" id="2826479"/>
    <lineage>
        <taxon>Viruses</taxon>
        <taxon>Duplodnaviria</taxon>
        <taxon>Heunggongvirae</taxon>
        <taxon>Uroviricota</taxon>
        <taxon>Caudoviricetes</taxon>
    </lineage>
</organism>
<dbReference type="InterPro" id="IPR011335">
    <property type="entry name" value="Restrct_endonuc-II-like"/>
</dbReference>
<dbReference type="InterPro" id="IPR011604">
    <property type="entry name" value="PDDEXK-like_dom_sf"/>
</dbReference>
<reference evidence="2" key="1">
    <citation type="journal article" date="2021" name="Proc. Natl. Acad. Sci. U.S.A.">
        <title>A Catalog of Tens of Thousands of Viruses from Human Metagenomes Reveals Hidden Associations with Chronic Diseases.</title>
        <authorList>
            <person name="Tisza M.J."/>
            <person name="Buck C.B."/>
        </authorList>
    </citation>
    <scope>NUCLEOTIDE SEQUENCE</scope>
    <source>
        <strain evidence="2">Ctrgt10</strain>
    </source>
</reference>
<name>A0A8S5M6X5_9CAUD</name>
<evidence type="ECO:0000313" key="2">
    <source>
        <dbReference type="EMBL" id="DAD78081.1"/>
    </source>
</evidence>
<feature type="domain" description="PD-(D/E)XK endonuclease-like" evidence="1">
    <location>
        <begin position="6"/>
        <end position="214"/>
    </location>
</feature>
<dbReference type="SUPFAM" id="SSF52980">
    <property type="entry name" value="Restriction endonuclease-like"/>
    <property type="match status" value="1"/>
</dbReference>
<dbReference type="Pfam" id="PF12705">
    <property type="entry name" value="PDDEXK_1"/>
    <property type="match status" value="1"/>
</dbReference>
<dbReference type="Gene3D" id="3.90.320.10">
    <property type="match status" value="1"/>
</dbReference>
<dbReference type="InterPro" id="IPR038726">
    <property type="entry name" value="PDDEXK_AddAB-type"/>
</dbReference>
<dbReference type="EMBL" id="BK014839">
    <property type="protein sequence ID" value="DAD78081.1"/>
    <property type="molecule type" value="Genomic_DNA"/>
</dbReference>
<accession>A0A8S5M6X5</accession>
<proteinExistence type="predicted"/>